<dbReference type="PANTHER" id="PTHR33755">
    <property type="entry name" value="TOXIN PARE1-RELATED"/>
    <property type="match status" value="1"/>
</dbReference>
<accession>A0A7X3G2W8</accession>
<comment type="caution">
    <text evidence="3">The sequence shown here is derived from an EMBL/GenBank/DDBJ whole genome shotgun (WGS) entry which is preliminary data.</text>
</comment>
<dbReference type="InterPro" id="IPR035093">
    <property type="entry name" value="RelE/ParE_toxin_dom_sf"/>
</dbReference>
<organism evidence="3 4">
    <name type="scientific">Massilia cellulosiltytica</name>
    <dbReference type="NCBI Taxonomy" id="2683234"/>
    <lineage>
        <taxon>Bacteria</taxon>
        <taxon>Pseudomonadati</taxon>
        <taxon>Pseudomonadota</taxon>
        <taxon>Betaproteobacteria</taxon>
        <taxon>Burkholderiales</taxon>
        <taxon>Oxalobacteraceae</taxon>
        <taxon>Telluria group</taxon>
        <taxon>Massilia</taxon>
    </lineage>
</organism>
<dbReference type="AlphaFoldDB" id="A0A7X3G2W8"/>
<protein>
    <recommendedName>
        <fullName evidence="5">Type II toxin-antitoxin system RelE/ParE family toxin</fullName>
    </recommendedName>
</protein>
<dbReference type="Pfam" id="PF05016">
    <property type="entry name" value="ParE_toxin"/>
    <property type="match status" value="1"/>
</dbReference>
<gene>
    <name evidence="3" type="ORF">GPY61_22365</name>
</gene>
<keyword evidence="4" id="KW-1185">Reference proteome</keyword>
<keyword evidence="2" id="KW-1277">Toxin-antitoxin system</keyword>
<evidence type="ECO:0000256" key="2">
    <source>
        <dbReference type="ARBA" id="ARBA00022649"/>
    </source>
</evidence>
<dbReference type="EMBL" id="WSES01000007">
    <property type="protein sequence ID" value="MVW62677.1"/>
    <property type="molecule type" value="Genomic_DNA"/>
</dbReference>
<dbReference type="Gene3D" id="3.30.2310.20">
    <property type="entry name" value="RelE-like"/>
    <property type="match status" value="1"/>
</dbReference>
<evidence type="ECO:0000313" key="4">
    <source>
        <dbReference type="Proteomes" id="UP000443353"/>
    </source>
</evidence>
<reference evidence="3 4" key="1">
    <citation type="submission" date="2019-12" db="EMBL/GenBank/DDBJ databases">
        <authorList>
            <person name="Li C."/>
            <person name="Zhao J."/>
        </authorList>
    </citation>
    <scope>NUCLEOTIDE SEQUENCE [LARGE SCALE GENOMIC DNA]</scope>
    <source>
        <strain evidence="3 4">NEAU-DD11</strain>
    </source>
</reference>
<evidence type="ECO:0000313" key="3">
    <source>
        <dbReference type="EMBL" id="MVW62677.1"/>
    </source>
</evidence>
<comment type="similarity">
    <text evidence="1">Belongs to the RelE toxin family.</text>
</comment>
<sequence>MNIIWTNAARDDVLEIRAYLKRYQSPAFVKKVTEQIRDEAGSLKDWPSKGTYVPELEELQLDQYRELLAGQHRIIFERASEAFYIHIVCHTSRDLEALLRRRLLADA</sequence>
<evidence type="ECO:0008006" key="5">
    <source>
        <dbReference type="Google" id="ProtNLM"/>
    </source>
</evidence>
<dbReference type="RefSeq" id="WP_056137014.1">
    <property type="nucleotide sequence ID" value="NZ_WSES01000007.1"/>
</dbReference>
<evidence type="ECO:0000256" key="1">
    <source>
        <dbReference type="ARBA" id="ARBA00006226"/>
    </source>
</evidence>
<dbReference type="InterPro" id="IPR007712">
    <property type="entry name" value="RelE/ParE_toxin"/>
</dbReference>
<dbReference type="Proteomes" id="UP000443353">
    <property type="component" value="Unassembled WGS sequence"/>
</dbReference>
<name>A0A7X3G2W8_9BURK</name>
<dbReference type="InterPro" id="IPR051803">
    <property type="entry name" value="TA_system_RelE-like_toxin"/>
</dbReference>
<proteinExistence type="inferred from homology"/>